<dbReference type="AlphaFoldDB" id="A0A6C0F120"/>
<name>A0A6C0F120_9ZZZZ</name>
<dbReference type="EMBL" id="MN739014">
    <property type="protein sequence ID" value="QHT35176.1"/>
    <property type="molecule type" value="Genomic_DNA"/>
</dbReference>
<sequence>MNGIRESIDGISVVEGLGAEGLEEGLAAREGRAVVDVGVRLNNPEKLLARVIEVELDLVGGGPNGLISSELELLEEVLVGVLRHLPALIRVEEDVVNVEGGRNKGLLVGRGDLRRGGGSEKGANRPEALADGAKVEVNLDLVVLEGNQGEGKAGVAAEPELKGNIERGLREGVAGSANLSGGTRGSAGSRNGRERGVRDVGELRGVSNHLEVSTLLLGGERNLVPDVHPVSILAVDALTSNLDLNLGNELLADEVHPAGIDSLGESSRGIPHGLIDLRESDLKVGAVSKISVPGDGAGNAATEVSLTREGLLDGLHREVGVAPVRHLPESDLRGSREENVLRAVSYKLHKCSAHGL</sequence>
<evidence type="ECO:0000256" key="1">
    <source>
        <dbReference type="SAM" id="MobiDB-lite"/>
    </source>
</evidence>
<feature type="region of interest" description="Disordered" evidence="1">
    <location>
        <begin position="172"/>
        <end position="199"/>
    </location>
</feature>
<reference evidence="2" key="1">
    <citation type="journal article" date="2020" name="Nature">
        <title>Giant virus diversity and host interactions through global metagenomics.</title>
        <authorList>
            <person name="Schulz F."/>
            <person name="Roux S."/>
            <person name="Paez-Espino D."/>
            <person name="Jungbluth S."/>
            <person name="Walsh D.A."/>
            <person name="Denef V.J."/>
            <person name="McMahon K.D."/>
            <person name="Konstantinidis K.T."/>
            <person name="Eloe-Fadrosh E.A."/>
            <person name="Kyrpides N.C."/>
            <person name="Woyke T."/>
        </authorList>
    </citation>
    <scope>NUCLEOTIDE SEQUENCE</scope>
    <source>
        <strain evidence="2">GVMAG-M-3300009180-1</strain>
    </source>
</reference>
<accession>A0A6C0F120</accession>
<feature type="compositionally biased region" description="Polar residues" evidence="1">
    <location>
        <begin position="177"/>
        <end position="189"/>
    </location>
</feature>
<organism evidence="2">
    <name type="scientific">viral metagenome</name>
    <dbReference type="NCBI Taxonomy" id="1070528"/>
    <lineage>
        <taxon>unclassified sequences</taxon>
        <taxon>metagenomes</taxon>
        <taxon>organismal metagenomes</taxon>
    </lineage>
</organism>
<proteinExistence type="predicted"/>
<protein>
    <submittedName>
        <fullName evidence="2">Uncharacterized protein</fullName>
    </submittedName>
</protein>
<evidence type="ECO:0000313" key="2">
    <source>
        <dbReference type="EMBL" id="QHT35176.1"/>
    </source>
</evidence>